<feature type="transmembrane region" description="Helical" evidence="2">
    <location>
        <begin position="12"/>
        <end position="36"/>
    </location>
</feature>
<protein>
    <recommendedName>
        <fullName evidence="5">Transmembrane protein</fullName>
    </recommendedName>
</protein>
<comment type="caution">
    <text evidence="3">The sequence shown here is derived from an EMBL/GenBank/DDBJ whole genome shotgun (WGS) entry which is preliminary data.</text>
</comment>
<sequence>MGSLSSSRSILSILWTLSTLVVLLTFLSGIFTAVYFHSSSMCSICNSMGDYSGNHEDYTSACQTCEDNRGEIENVSKAGLGVNVVLILLNLLFVQGFGTFFVVGFGCGSSHHNCCSGIFLRRRSSGLGVGVFCGALFATAWSLFQNSIVFIGFNGGPHFESFAGDSSYGGRGDDDEQYPAEYYWSYRSTKREEEASLLFGILQIVLGCVFTFLGFLIIQYSDELRNEYQRKLKGMASQSFDSAYSENTETTAGDELSGYSVYCERRHSGLDLASTSAFSGGHLNQKKSSSSKFKKNPASWVLQKLNYKHQQKDPSRAASFTHSTSALRPTKYTPPSSPPTHESNESLGSNHSVRFKEENERKSGLV</sequence>
<accession>A0A9W7ASA1</accession>
<dbReference type="Proteomes" id="UP001165122">
    <property type="component" value="Unassembled WGS sequence"/>
</dbReference>
<gene>
    <name evidence="3" type="ORF">TrLO_g9453</name>
</gene>
<keyword evidence="2" id="KW-1133">Transmembrane helix</keyword>
<feature type="transmembrane region" description="Helical" evidence="2">
    <location>
        <begin position="197"/>
        <end position="218"/>
    </location>
</feature>
<feature type="transmembrane region" description="Helical" evidence="2">
    <location>
        <begin position="126"/>
        <end position="144"/>
    </location>
</feature>
<evidence type="ECO:0000313" key="3">
    <source>
        <dbReference type="EMBL" id="GMH76631.1"/>
    </source>
</evidence>
<feature type="transmembrane region" description="Helical" evidence="2">
    <location>
        <begin position="84"/>
        <end position="105"/>
    </location>
</feature>
<organism evidence="3 4">
    <name type="scientific">Triparma laevis f. longispina</name>
    <dbReference type="NCBI Taxonomy" id="1714387"/>
    <lineage>
        <taxon>Eukaryota</taxon>
        <taxon>Sar</taxon>
        <taxon>Stramenopiles</taxon>
        <taxon>Ochrophyta</taxon>
        <taxon>Bolidophyceae</taxon>
        <taxon>Parmales</taxon>
        <taxon>Triparmaceae</taxon>
        <taxon>Triparma</taxon>
    </lineage>
</organism>
<name>A0A9W7ASA1_9STRA</name>
<dbReference type="EMBL" id="BRXW01000773">
    <property type="protein sequence ID" value="GMH76631.1"/>
    <property type="molecule type" value="Genomic_DNA"/>
</dbReference>
<keyword evidence="2" id="KW-0472">Membrane</keyword>
<keyword evidence="2" id="KW-0812">Transmembrane</keyword>
<evidence type="ECO:0008006" key="5">
    <source>
        <dbReference type="Google" id="ProtNLM"/>
    </source>
</evidence>
<keyword evidence="4" id="KW-1185">Reference proteome</keyword>
<proteinExistence type="predicted"/>
<dbReference type="OrthoDB" id="10661202at2759"/>
<evidence type="ECO:0000256" key="1">
    <source>
        <dbReference type="SAM" id="MobiDB-lite"/>
    </source>
</evidence>
<feature type="compositionally biased region" description="Polar residues" evidence="1">
    <location>
        <begin position="318"/>
        <end position="327"/>
    </location>
</feature>
<evidence type="ECO:0000256" key="2">
    <source>
        <dbReference type="SAM" id="Phobius"/>
    </source>
</evidence>
<feature type="region of interest" description="Disordered" evidence="1">
    <location>
        <begin position="309"/>
        <end position="366"/>
    </location>
</feature>
<evidence type="ECO:0000313" key="4">
    <source>
        <dbReference type="Proteomes" id="UP001165122"/>
    </source>
</evidence>
<dbReference type="AlphaFoldDB" id="A0A9W7ASA1"/>
<reference evidence="4" key="1">
    <citation type="journal article" date="2023" name="Commun. Biol.">
        <title>Genome analysis of Parmales, the sister group of diatoms, reveals the evolutionary specialization of diatoms from phago-mixotrophs to photoautotrophs.</title>
        <authorList>
            <person name="Ban H."/>
            <person name="Sato S."/>
            <person name="Yoshikawa S."/>
            <person name="Yamada K."/>
            <person name="Nakamura Y."/>
            <person name="Ichinomiya M."/>
            <person name="Sato N."/>
            <person name="Blanc-Mathieu R."/>
            <person name="Endo H."/>
            <person name="Kuwata A."/>
            <person name="Ogata H."/>
        </authorList>
    </citation>
    <scope>NUCLEOTIDE SEQUENCE [LARGE SCALE GENOMIC DNA]</scope>
    <source>
        <strain evidence="4">NIES 3700</strain>
    </source>
</reference>
<feature type="compositionally biased region" description="Basic and acidic residues" evidence="1">
    <location>
        <begin position="354"/>
        <end position="366"/>
    </location>
</feature>